<comment type="caution">
    <text evidence="1">The sequence shown here is derived from an EMBL/GenBank/DDBJ whole genome shotgun (WGS) entry which is preliminary data.</text>
</comment>
<sequence>MWGRGVSVSATGTGKRLASIRVADELGVRLVLFVVSRAHPCERPVHPVAVTATPVKAAIRSERSRRLHPPNALSTCWRPYP</sequence>
<protein>
    <submittedName>
        <fullName evidence="1">Uncharacterized protein</fullName>
    </submittedName>
</protein>
<dbReference type="Proteomes" id="UP001501115">
    <property type="component" value="Unassembled WGS sequence"/>
</dbReference>
<proteinExistence type="predicted"/>
<keyword evidence="2" id="KW-1185">Reference proteome</keyword>
<gene>
    <name evidence="1" type="ORF">GCM10023086_67750</name>
</gene>
<name>A0ABP8H744_9ACTN</name>
<evidence type="ECO:0000313" key="1">
    <source>
        <dbReference type="EMBL" id="GAA4335323.1"/>
    </source>
</evidence>
<evidence type="ECO:0000313" key="2">
    <source>
        <dbReference type="Proteomes" id="UP001501115"/>
    </source>
</evidence>
<dbReference type="EMBL" id="BAABET010000013">
    <property type="protein sequence ID" value="GAA4335323.1"/>
    <property type="molecule type" value="Genomic_DNA"/>
</dbReference>
<reference evidence="2" key="1">
    <citation type="journal article" date="2019" name="Int. J. Syst. Evol. Microbiol.">
        <title>The Global Catalogue of Microorganisms (GCM) 10K type strain sequencing project: providing services to taxonomists for standard genome sequencing and annotation.</title>
        <authorList>
            <consortium name="The Broad Institute Genomics Platform"/>
            <consortium name="The Broad Institute Genome Sequencing Center for Infectious Disease"/>
            <person name="Wu L."/>
            <person name="Ma J."/>
        </authorList>
    </citation>
    <scope>NUCLEOTIDE SEQUENCE [LARGE SCALE GENOMIC DNA]</scope>
    <source>
        <strain evidence="2">JCM 31290</strain>
    </source>
</reference>
<organism evidence="1 2">
    <name type="scientific">Streptomyces venetus</name>
    <dbReference type="NCBI Taxonomy" id="1701086"/>
    <lineage>
        <taxon>Bacteria</taxon>
        <taxon>Bacillati</taxon>
        <taxon>Actinomycetota</taxon>
        <taxon>Actinomycetes</taxon>
        <taxon>Kitasatosporales</taxon>
        <taxon>Streptomycetaceae</taxon>
        <taxon>Streptomyces</taxon>
    </lineage>
</organism>
<accession>A0ABP8H744</accession>